<keyword evidence="2" id="KW-1185">Reference proteome</keyword>
<accession>A0ACB6F3B5</accession>
<reference evidence="1 2" key="1">
    <citation type="journal article" date="2019" name="bioRxiv">
        <title>Genomics, evolutionary history and diagnostics of the Alternaria alternata species group including apple and Asian pear pathotypes.</title>
        <authorList>
            <person name="Armitage A.D."/>
            <person name="Cockerton H.M."/>
            <person name="Sreenivasaprasad S."/>
            <person name="Woodhall J.W."/>
            <person name="Lane C.R."/>
            <person name="Harrison R.J."/>
            <person name="Clarkson J.P."/>
        </authorList>
    </citation>
    <scope>NUCLEOTIDE SEQUENCE [LARGE SCALE GENOMIC DNA]</scope>
    <source>
        <strain evidence="1 2">FERA 650</strain>
    </source>
</reference>
<name>A0ACB6F3B5_9PLEO</name>
<gene>
    <name evidence="1" type="ORF">AG0111_0g12856</name>
</gene>
<evidence type="ECO:0000313" key="2">
    <source>
        <dbReference type="Proteomes" id="UP000293547"/>
    </source>
</evidence>
<dbReference type="Proteomes" id="UP000293547">
    <property type="component" value="Unassembled WGS sequence"/>
</dbReference>
<organism evidence="1 2">
    <name type="scientific">Alternaria gaisen</name>
    <dbReference type="NCBI Taxonomy" id="167740"/>
    <lineage>
        <taxon>Eukaryota</taxon>
        <taxon>Fungi</taxon>
        <taxon>Dikarya</taxon>
        <taxon>Ascomycota</taxon>
        <taxon>Pezizomycotina</taxon>
        <taxon>Dothideomycetes</taxon>
        <taxon>Pleosporomycetidae</taxon>
        <taxon>Pleosporales</taxon>
        <taxon>Pleosporineae</taxon>
        <taxon>Pleosporaceae</taxon>
        <taxon>Alternaria</taxon>
        <taxon>Alternaria sect. Alternaria</taxon>
    </lineage>
</organism>
<sequence>MAVHAIERPSTKPTAIAVVGSTGFLGPFVVAALLRKHRDSKILCLNRSDNGKQRTISALQQIDNSSLGYAERLHFYTVDITEANLGLDDSLRVTFASEVDEVIFNAWNPNWGIPLESFGPLLRAVRSAIDICHASPRRPRLLFMSSTCAIADWPQMHPDQPLMPEEPAWDNASATDKGYGLSKCQAEQLLAQAHARFGLCVTIVRAGQIGGPSSSNMGSQGWPIQGSLYVIIRTSQRLGCWPKHVNALDWIPVDALAAGIANATATARDDSDVRVFNMLHPDPAPWALFYQTLKDNFGLTAKEVSLAAWLDALHPQTFKMHAFFRKANGGRERACITFENSNALRVLPCIERITEGQLEGWLKGWKLRLEDVEAKL</sequence>
<proteinExistence type="predicted"/>
<evidence type="ECO:0000313" key="1">
    <source>
        <dbReference type="EMBL" id="KAB2098920.1"/>
    </source>
</evidence>
<protein>
    <submittedName>
        <fullName evidence="1">Uncharacterized protein</fullName>
    </submittedName>
</protein>
<dbReference type="EMBL" id="PDWZ02000020">
    <property type="protein sequence ID" value="KAB2098920.1"/>
    <property type="molecule type" value="Genomic_DNA"/>
</dbReference>
<comment type="caution">
    <text evidence="1">The sequence shown here is derived from an EMBL/GenBank/DDBJ whole genome shotgun (WGS) entry which is preliminary data.</text>
</comment>